<accession>A0A7X5QU79</accession>
<dbReference type="Pfam" id="PF10076">
    <property type="entry name" value="Phage_Mu_Gp48"/>
    <property type="match status" value="1"/>
</dbReference>
<dbReference type="AlphaFoldDB" id="A0A7X5QU79"/>
<comment type="caution">
    <text evidence="1">The sequence shown here is derived from an EMBL/GenBank/DDBJ whole genome shotgun (WGS) entry which is preliminary data.</text>
</comment>
<keyword evidence="2" id="KW-1185">Reference proteome</keyword>
<proteinExistence type="predicted"/>
<evidence type="ECO:0000313" key="1">
    <source>
        <dbReference type="EMBL" id="NID15372.1"/>
    </source>
</evidence>
<reference evidence="1 2" key="1">
    <citation type="journal article" date="2006" name="Int. J. Syst. Evol. Microbiol.">
        <title>Dyella yeojuensis sp. nov., isolated from greenhouse soil in Korea.</title>
        <authorList>
            <person name="Kim B.Y."/>
            <person name="Weon H.Y."/>
            <person name="Lee K.H."/>
            <person name="Seok S.J."/>
            <person name="Kwon S.W."/>
            <person name="Go S.J."/>
            <person name="Stackebrandt E."/>
        </authorList>
    </citation>
    <scope>NUCLEOTIDE SEQUENCE [LARGE SCALE GENOMIC DNA]</scope>
    <source>
        <strain evidence="1 2">DSM 17673</strain>
    </source>
</reference>
<dbReference type="EMBL" id="JAAQTL010000001">
    <property type="protein sequence ID" value="NID15372.1"/>
    <property type="molecule type" value="Genomic_DNA"/>
</dbReference>
<sequence>MTIPNYSSADFTSALSGLLPRGRVWPRDPESVLMQAVACLAPMYERNCTAAIDLLVTAFPATATDLIPEWQETLGLPDPCAGPSATIAQQRQQIVARLTDSGGQSAPYFIQFAKALGYTITVANDAPFRCGQSRAGHHVGSEEWFYVWTVHAPEFTINPFLAGHSTAGEALGSFGNAVLVCEIESRSPAHTILQFIFE</sequence>
<name>A0A7X5QU79_9GAMM</name>
<dbReference type="RefSeq" id="WP_166699121.1">
    <property type="nucleotide sequence ID" value="NZ_JAAQTL010000001.1"/>
</dbReference>
<evidence type="ECO:0000313" key="2">
    <source>
        <dbReference type="Proteomes" id="UP000518878"/>
    </source>
</evidence>
<dbReference type="InterPro" id="IPR018755">
    <property type="entry name" value="Phage_Mu_Gp48"/>
</dbReference>
<gene>
    <name evidence="1" type="ORF">HBF32_07840</name>
</gene>
<protein>
    <submittedName>
        <fullName evidence="1">DUF2313 domain-containing protein</fullName>
    </submittedName>
</protein>
<organism evidence="1 2">
    <name type="scientific">Luteibacter yeojuensis</name>
    <dbReference type="NCBI Taxonomy" id="345309"/>
    <lineage>
        <taxon>Bacteria</taxon>
        <taxon>Pseudomonadati</taxon>
        <taxon>Pseudomonadota</taxon>
        <taxon>Gammaproteobacteria</taxon>
        <taxon>Lysobacterales</taxon>
        <taxon>Rhodanobacteraceae</taxon>
        <taxon>Luteibacter</taxon>
    </lineage>
</organism>
<dbReference type="Proteomes" id="UP000518878">
    <property type="component" value="Unassembled WGS sequence"/>
</dbReference>